<evidence type="ECO:0000259" key="2">
    <source>
        <dbReference type="Pfam" id="PF13579"/>
    </source>
</evidence>
<feature type="domain" description="Glycosyltransferase subfamily 4-like N-terminal" evidence="2">
    <location>
        <begin position="31"/>
        <end position="236"/>
    </location>
</feature>
<evidence type="ECO:0000313" key="3">
    <source>
        <dbReference type="EMBL" id="EMS32378.1"/>
    </source>
</evidence>
<dbReference type="eggNOG" id="COG0438">
    <property type="taxonomic scope" value="Bacteria"/>
</dbReference>
<dbReference type="GO" id="GO:0009103">
    <property type="term" value="P:lipopolysaccharide biosynthetic process"/>
    <property type="evidence" value="ECO:0007669"/>
    <property type="project" value="TreeGrafter"/>
</dbReference>
<organism evidence="3 4">
    <name type="scientific">Mariniradius saccharolyticus AK6</name>
    <dbReference type="NCBI Taxonomy" id="1239962"/>
    <lineage>
        <taxon>Bacteria</taxon>
        <taxon>Pseudomonadati</taxon>
        <taxon>Bacteroidota</taxon>
        <taxon>Cytophagia</taxon>
        <taxon>Cytophagales</taxon>
        <taxon>Cyclobacteriaceae</taxon>
        <taxon>Mariniradius</taxon>
    </lineage>
</organism>
<dbReference type="SUPFAM" id="SSF53756">
    <property type="entry name" value="UDP-Glycosyltransferase/glycogen phosphorylase"/>
    <property type="match status" value="1"/>
</dbReference>
<dbReference type="Pfam" id="PF13692">
    <property type="entry name" value="Glyco_trans_1_4"/>
    <property type="match status" value="1"/>
</dbReference>
<dbReference type="AlphaFoldDB" id="M7XCU4"/>
<protein>
    <submittedName>
        <fullName evidence="3">TPR/glycosyl transferase domain protein</fullName>
    </submittedName>
</protein>
<dbReference type="EMBL" id="AMZY02000013">
    <property type="protein sequence ID" value="EMS32378.1"/>
    <property type="molecule type" value="Genomic_DNA"/>
</dbReference>
<sequence length="438" mass="50263">MYQKDLLDNMSKRVLIITYYWPPSAGSGVQRWLKFAKYLPEFGWEPVIFTPENPDFDLKDHGLEKEIPKNVEVLKFPIWEPYDLFRKVKNQRENPAKILEKRKKSWRDLAAIWLRANALIPDPRIFWKKPAVGFLLDLMKNGQFDAIITTGPPHSMHLIGLELKRKTGITWLADFRDPWSTWEFLDTLPMVDWVKQRHQKLEKQVLSQADVVTTISPTFQSDLEAIGERKVDLLTNGFDESDLPHPWPHTPESEEPIEILYTGVIDSIRNPTPFLLAFKKVFENEKKNVLLRFVGLVSEGVQESVKNDPWLSSHVVFEGYISHQAVFEYYKKSHLLLLILTDTKNAKGNIPGKLFEYMATGRPIIALGDPEGDAAKILAEAHAGKVFAHTDFTEIEAFLSAFEPNAANPDPASIHQYSRKALTQRLTELIDAKTRSFS</sequence>
<evidence type="ECO:0000256" key="1">
    <source>
        <dbReference type="ARBA" id="ARBA00022679"/>
    </source>
</evidence>
<comment type="caution">
    <text evidence="3">The sequence shown here is derived from an EMBL/GenBank/DDBJ whole genome shotgun (WGS) entry which is preliminary data.</text>
</comment>
<dbReference type="PANTHER" id="PTHR46401:SF2">
    <property type="entry name" value="GLYCOSYLTRANSFERASE WBBK-RELATED"/>
    <property type="match status" value="1"/>
</dbReference>
<accession>M7XCU4</accession>
<name>M7XCU4_9BACT</name>
<dbReference type="GO" id="GO:0016757">
    <property type="term" value="F:glycosyltransferase activity"/>
    <property type="evidence" value="ECO:0007669"/>
    <property type="project" value="TreeGrafter"/>
</dbReference>
<dbReference type="Gene3D" id="3.40.50.2000">
    <property type="entry name" value="Glycogen Phosphorylase B"/>
    <property type="match status" value="2"/>
</dbReference>
<keyword evidence="1 3" id="KW-0808">Transferase</keyword>
<proteinExistence type="predicted"/>
<dbReference type="Pfam" id="PF13579">
    <property type="entry name" value="Glyco_trans_4_4"/>
    <property type="match status" value="1"/>
</dbReference>
<dbReference type="InterPro" id="IPR028098">
    <property type="entry name" value="Glyco_trans_4-like_N"/>
</dbReference>
<keyword evidence="4" id="KW-1185">Reference proteome</keyword>
<dbReference type="PANTHER" id="PTHR46401">
    <property type="entry name" value="GLYCOSYLTRANSFERASE WBBK-RELATED"/>
    <property type="match status" value="1"/>
</dbReference>
<gene>
    <name evidence="3" type="ORF">C943_01105</name>
</gene>
<reference evidence="3" key="1">
    <citation type="submission" date="2013-01" db="EMBL/GenBank/DDBJ databases">
        <title>Genome assembly of Mariniradius saccharolyticus AK6.</title>
        <authorList>
            <person name="Vaidya B."/>
            <person name="Khatri I."/>
            <person name="Tanuku N.R.S."/>
            <person name="Subramanian S."/>
            <person name="Pinnaka A."/>
        </authorList>
    </citation>
    <scope>NUCLEOTIDE SEQUENCE [LARGE SCALE GENOMIC DNA]</scope>
    <source>
        <strain evidence="3">AK6</strain>
    </source>
</reference>
<dbReference type="CDD" id="cd03794">
    <property type="entry name" value="GT4_WbuB-like"/>
    <property type="match status" value="1"/>
</dbReference>
<dbReference type="Proteomes" id="UP000010953">
    <property type="component" value="Unassembled WGS sequence"/>
</dbReference>
<dbReference type="STRING" id="1239962.C943_01105"/>
<dbReference type="InParanoid" id="M7XCU4"/>
<evidence type="ECO:0000313" key="4">
    <source>
        <dbReference type="Proteomes" id="UP000010953"/>
    </source>
</evidence>